<protein>
    <submittedName>
        <fullName evidence="1">Uncharacterized protein</fullName>
    </submittedName>
</protein>
<proteinExistence type="predicted"/>
<reference evidence="1 2" key="1">
    <citation type="submission" date="2024-03" db="EMBL/GenBank/DDBJ databases">
        <authorList>
            <person name="Gkanogiannis A."/>
            <person name="Becerra Lopez-Lavalle L."/>
        </authorList>
    </citation>
    <scope>NUCLEOTIDE SEQUENCE [LARGE SCALE GENOMIC DNA]</scope>
</reference>
<sequence length="166" mass="19581">MVFVPASFVERKWTSKIDEERRRNQWNNKLGKRIERGWWGAPQRRRIREKDLVEVETPITAGRSIGEKETNITNEKATEEWYKAYATWRVDFCGLLGRKEFQLMKREETIQRSGSVWRSTLYLAMNYLRMGGRDGERKHCRIIGWDAKLIDGSNQFSYSGEKAVGD</sequence>
<dbReference type="EMBL" id="OZ021738">
    <property type="protein sequence ID" value="CAK9319330.1"/>
    <property type="molecule type" value="Genomic_DNA"/>
</dbReference>
<dbReference type="Proteomes" id="UP001642487">
    <property type="component" value="Chromosome 4"/>
</dbReference>
<evidence type="ECO:0000313" key="2">
    <source>
        <dbReference type="Proteomes" id="UP001642487"/>
    </source>
</evidence>
<evidence type="ECO:0000313" key="1">
    <source>
        <dbReference type="EMBL" id="CAK9319330.1"/>
    </source>
</evidence>
<gene>
    <name evidence="1" type="ORF">CITCOLO1_LOCUS11327</name>
</gene>
<keyword evidence="2" id="KW-1185">Reference proteome</keyword>
<accession>A0ABP0YI49</accession>
<name>A0ABP0YI49_9ROSI</name>
<organism evidence="1 2">
    <name type="scientific">Citrullus colocynthis</name>
    <name type="common">colocynth</name>
    <dbReference type="NCBI Taxonomy" id="252529"/>
    <lineage>
        <taxon>Eukaryota</taxon>
        <taxon>Viridiplantae</taxon>
        <taxon>Streptophyta</taxon>
        <taxon>Embryophyta</taxon>
        <taxon>Tracheophyta</taxon>
        <taxon>Spermatophyta</taxon>
        <taxon>Magnoliopsida</taxon>
        <taxon>eudicotyledons</taxon>
        <taxon>Gunneridae</taxon>
        <taxon>Pentapetalae</taxon>
        <taxon>rosids</taxon>
        <taxon>fabids</taxon>
        <taxon>Cucurbitales</taxon>
        <taxon>Cucurbitaceae</taxon>
        <taxon>Benincaseae</taxon>
        <taxon>Citrullus</taxon>
    </lineage>
</organism>